<dbReference type="EMBL" id="SMDG01000001">
    <property type="protein sequence ID" value="TCW59687.1"/>
    <property type="molecule type" value="Genomic_DNA"/>
</dbReference>
<dbReference type="AlphaFoldDB" id="A0A4R4BKA2"/>
<proteinExistence type="predicted"/>
<protein>
    <submittedName>
        <fullName evidence="2">Uncharacterized protein</fullName>
    </submittedName>
</protein>
<sequence length="132" mass="15652">MYFISKEEDLNGKEIAFTHMAQFAKAITIVTKDKGILVVEQFQDDGSSEISVYGKGNARAYVLNHNWLRKTLHEKGIISHEEIQEYENQRLLQQQKQQEEYKKRKEEQERRDYERLKAKFEDPENKRAASKS</sequence>
<feature type="region of interest" description="Disordered" evidence="1">
    <location>
        <begin position="97"/>
        <end position="132"/>
    </location>
</feature>
<name>A0A4R4BKA2_BACTU</name>
<accession>A0A4R4BKA2</accession>
<evidence type="ECO:0000313" key="3">
    <source>
        <dbReference type="Proteomes" id="UP000295285"/>
    </source>
</evidence>
<evidence type="ECO:0000256" key="1">
    <source>
        <dbReference type="SAM" id="MobiDB-lite"/>
    </source>
</evidence>
<gene>
    <name evidence="2" type="ORF">EC910_101317</name>
</gene>
<organism evidence="2 3">
    <name type="scientific">Bacillus thuringiensis</name>
    <dbReference type="NCBI Taxonomy" id="1428"/>
    <lineage>
        <taxon>Bacteria</taxon>
        <taxon>Bacillati</taxon>
        <taxon>Bacillota</taxon>
        <taxon>Bacilli</taxon>
        <taxon>Bacillales</taxon>
        <taxon>Bacillaceae</taxon>
        <taxon>Bacillus</taxon>
        <taxon>Bacillus cereus group</taxon>
    </lineage>
</organism>
<comment type="caution">
    <text evidence="2">The sequence shown here is derived from an EMBL/GenBank/DDBJ whole genome shotgun (WGS) entry which is preliminary data.</text>
</comment>
<dbReference type="Proteomes" id="UP000295285">
    <property type="component" value="Unassembled WGS sequence"/>
</dbReference>
<evidence type="ECO:0000313" key="2">
    <source>
        <dbReference type="EMBL" id="TCW59687.1"/>
    </source>
</evidence>
<reference evidence="2 3" key="1">
    <citation type="submission" date="2019-03" db="EMBL/GenBank/DDBJ databases">
        <title>Above-ground endophytic microbial communities from plants in different locations in the United States.</title>
        <authorList>
            <person name="Frank C."/>
        </authorList>
    </citation>
    <scope>NUCLEOTIDE SEQUENCE [LARGE SCALE GENOMIC DNA]</scope>
    <source>
        <strain evidence="2 3">LP_2_YM</strain>
    </source>
</reference>
<dbReference type="RefSeq" id="WP_131931444.1">
    <property type="nucleotide sequence ID" value="NZ_SMDF01000001.1"/>
</dbReference>